<evidence type="ECO:0000256" key="2">
    <source>
        <dbReference type="ARBA" id="ARBA00022801"/>
    </source>
</evidence>
<keyword evidence="4" id="KW-0808">Transferase</keyword>
<comment type="cofactor">
    <cofactor evidence="1">
        <name>Mg(2+)</name>
        <dbReference type="ChEBI" id="CHEBI:18420"/>
    </cofactor>
</comment>
<dbReference type="PROSITE" id="PS00893">
    <property type="entry name" value="NUDIX_BOX"/>
    <property type="match status" value="1"/>
</dbReference>
<dbReference type="GO" id="GO:0016787">
    <property type="term" value="F:hydrolase activity"/>
    <property type="evidence" value="ECO:0007669"/>
    <property type="project" value="UniProtKB-KW"/>
</dbReference>
<dbReference type="SUPFAM" id="SSF55811">
    <property type="entry name" value="Nudix"/>
    <property type="match status" value="1"/>
</dbReference>
<accession>A0A448D7L4</accession>
<gene>
    <name evidence="4" type="ORF">NCTC10296_01004</name>
</gene>
<dbReference type="EC" id="3.6.1.-" evidence="4"/>
<dbReference type="EMBL" id="LR134313">
    <property type="protein sequence ID" value="VEF00731.1"/>
    <property type="molecule type" value="Genomic_DNA"/>
</dbReference>
<evidence type="ECO:0000313" key="4">
    <source>
        <dbReference type="EMBL" id="VEF00731.1"/>
    </source>
</evidence>
<evidence type="ECO:0000313" key="5">
    <source>
        <dbReference type="Proteomes" id="UP000279284"/>
    </source>
</evidence>
<keyword evidence="4" id="KW-0418">Kinase</keyword>
<dbReference type="InterPro" id="IPR020084">
    <property type="entry name" value="NUDIX_hydrolase_CS"/>
</dbReference>
<organism evidence="4 5">
    <name type="scientific">Neisseria canis</name>
    <dbReference type="NCBI Taxonomy" id="493"/>
    <lineage>
        <taxon>Bacteria</taxon>
        <taxon>Pseudomonadati</taxon>
        <taxon>Pseudomonadota</taxon>
        <taxon>Betaproteobacteria</taxon>
        <taxon>Neisseriales</taxon>
        <taxon>Neisseriaceae</taxon>
        <taxon>Neisseria</taxon>
    </lineage>
</organism>
<evidence type="ECO:0000259" key="3">
    <source>
        <dbReference type="PROSITE" id="PS51462"/>
    </source>
</evidence>
<dbReference type="InterPro" id="IPR000086">
    <property type="entry name" value="NUDIX_hydrolase_dom"/>
</dbReference>
<reference evidence="4 5" key="1">
    <citation type="submission" date="2018-12" db="EMBL/GenBank/DDBJ databases">
        <authorList>
            <consortium name="Pathogen Informatics"/>
        </authorList>
    </citation>
    <scope>NUCLEOTIDE SEQUENCE [LARGE SCALE GENOMIC DNA]</scope>
    <source>
        <strain evidence="4 5">NCTC10296</strain>
    </source>
</reference>
<dbReference type="CDD" id="cd03676">
    <property type="entry name" value="NUDIX_Tnr3_like"/>
    <property type="match status" value="1"/>
</dbReference>
<dbReference type="GO" id="GO:0016301">
    <property type="term" value="F:kinase activity"/>
    <property type="evidence" value="ECO:0007669"/>
    <property type="project" value="UniProtKB-KW"/>
</dbReference>
<keyword evidence="2 4" id="KW-0378">Hydrolase</keyword>
<sequence>MKGHKNYMGTFRFSRAFTEAEQDKLLQQINGRFAFERGEWLVLKLNGLPLGFIRERWCKLLERDWQGSAGREDGALNLISQDWLAMGDALQTITQGWHAQGEFHGWRNEQFDVCNGQGQFLFALERSAFRPLGLLSHAVHINGLARRNGETCFWIGRRSPLKAVDPDKFDNMVGGGIACGESIEEAMLREGREEAGLDEHLLENAVCQSRLLSLRSVPRGLHREWLHIFDVALQEGVQPENQDGEVAEFRLMGIDELMEAMAAGLFMNDAMVATLDCCKRHGLIDASHPLGGLLTSMQTAVLIEPAQI</sequence>
<dbReference type="PROSITE" id="PS51462">
    <property type="entry name" value="NUDIX"/>
    <property type="match status" value="1"/>
</dbReference>
<dbReference type="InterPro" id="IPR015797">
    <property type="entry name" value="NUDIX_hydrolase-like_dom_sf"/>
</dbReference>
<proteinExistence type="predicted"/>
<dbReference type="AlphaFoldDB" id="A0A448D7L4"/>
<dbReference type="Proteomes" id="UP000279284">
    <property type="component" value="Chromosome"/>
</dbReference>
<keyword evidence="5" id="KW-1185">Reference proteome</keyword>
<name>A0A448D7L4_9NEIS</name>
<dbReference type="STRING" id="493.BWD07_06115"/>
<protein>
    <submittedName>
        <fullName evidence="4">Thiamin pyrophosphokinase-related protein</fullName>
        <ecNumber evidence="4">3.6.1.-</ecNumber>
    </submittedName>
</protein>
<evidence type="ECO:0000256" key="1">
    <source>
        <dbReference type="ARBA" id="ARBA00001946"/>
    </source>
</evidence>
<dbReference type="Pfam" id="PF00293">
    <property type="entry name" value="NUDIX"/>
    <property type="match status" value="1"/>
</dbReference>
<dbReference type="Gene3D" id="3.90.79.10">
    <property type="entry name" value="Nucleoside Triphosphate Pyrophosphohydrolase"/>
    <property type="match status" value="1"/>
</dbReference>
<dbReference type="KEGG" id="nci:NCTC10296_01004"/>
<feature type="domain" description="Nudix hydrolase" evidence="3">
    <location>
        <begin position="134"/>
        <end position="274"/>
    </location>
</feature>